<evidence type="ECO:0000256" key="1">
    <source>
        <dbReference type="ARBA" id="ARBA00023015"/>
    </source>
</evidence>
<reference evidence="5 6" key="1">
    <citation type="journal article" date="2017" name="Int. J. Syst. Evol. Microbiol.">
        <title>Mycobacterium talmoniae sp. nov., a slowly growing mycobacterium isolated from human respiratory samples.</title>
        <authorList>
            <person name="Davidson R.M."/>
            <person name="DeGroote M.A."/>
            <person name="Marola J.L."/>
            <person name="Buss S."/>
            <person name="Jones V."/>
            <person name="McNeil M.R."/>
            <person name="Freifeld A.G."/>
            <person name="Elaine Epperson L."/>
            <person name="Hasan N.A."/>
            <person name="Jackson M."/>
            <person name="Iwen P.C."/>
            <person name="Salfinger M."/>
            <person name="Strong M."/>
        </authorList>
    </citation>
    <scope>NUCLEOTIDE SEQUENCE [LARGE SCALE GENOMIC DNA]</scope>
    <source>
        <strain evidence="5 6">ATCC BAA-2683</strain>
    </source>
</reference>
<dbReference type="PANTHER" id="PTHR44688">
    <property type="entry name" value="DNA-BINDING TRANSCRIPTIONAL ACTIVATOR DEVR_DOSR"/>
    <property type="match status" value="1"/>
</dbReference>
<dbReference type="PANTHER" id="PTHR44688:SF16">
    <property type="entry name" value="DNA-BINDING TRANSCRIPTIONAL ACTIVATOR DEVR_DOSR"/>
    <property type="match status" value="1"/>
</dbReference>
<dbReference type="SUPFAM" id="SSF46894">
    <property type="entry name" value="C-terminal effector domain of the bipartite response regulators"/>
    <property type="match status" value="1"/>
</dbReference>
<evidence type="ECO:0000256" key="3">
    <source>
        <dbReference type="ARBA" id="ARBA00023163"/>
    </source>
</evidence>
<protein>
    <recommendedName>
        <fullName evidence="4">HTH luxR-type domain-containing protein</fullName>
    </recommendedName>
</protein>
<gene>
    <name evidence="5" type="ORF">C1Y40_05119</name>
</gene>
<dbReference type="SMART" id="SM00421">
    <property type="entry name" value="HTH_LUXR"/>
    <property type="match status" value="1"/>
</dbReference>
<dbReference type="Pfam" id="PF00196">
    <property type="entry name" value="GerE"/>
    <property type="match status" value="1"/>
</dbReference>
<dbReference type="Gene3D" id="1.10.10.10">
    <property type="entry name" value="Winged helix-like DNA-binding domain superfamily/Winged helix DNA-binding domain"/>
    <property type="match status" value="1"/>
</dbReference>
<dbReference type="Proteomes" id="UP000238296">
    <property type="component" value="Unassembled WGS sequence"/>
</dbReference>
<evidence type="ECO:0000256" key="2">
    <source>
        <dbReference type="ARBA" id="ARBA00023125"/>
    </source>
</evidence>
<feature type="domain" description="HTH luxR-type" evidence="4">
    <location>
        <begin position="308"/>
        <end position="373"/>
    </location>
</feature>
<evidence type="ECO:0000313" key="5">
    <source>
        <dbReference type="EMBL" id="PQM44722.1"/>
    </source>
</evidence>
<keyword evidence="3" id="KW-0804">Transcription</keyword>
<accession>A0A2S8BDH8</accession>
<dbReference type="PROSITE" id="PS50043">
    <property type="entry name" value="HTH_LUXR_2"/>
    <property type="match status" value="1"/>
</dbReference>
<keyword evidence="1" id="KW-0805">Transcription regulation</keyword>
<evidence type="ECO:0000259" key="4">
    <source>
        <dbReference type="PROSITE" id="PS50043"/>
    </source>
</evidence>
<dbReference type="PRINTS" id="PR00038">
    <property type="entry name" value="HTHLUXR"/>
</dbReference>
<dbReference type="InterPro" id="IPR036388">
    <property type="entry name" value="WH-like_DNA-bd_sf"/>
</dbReference>
<proteinExistence type="predicted"/>
<dbReference type="EMBL" id="PPEA01000726">
    <property type="protein sequence ID" value="PQM44722.1"/>
    <property type="molecule type" value="Genomic_DNA"/>
</dbReference>
<dbReference type="InterPro" id="IPR000792">
    <property type="entry name" value="Tscrpt_reg_LuxR_C"/>
</dbReference>
<comment type="caution">
    <text evidence="5">The sequence shown here is derived from an EMBL/GenBank/DDBJ whole genome shotgun (WGS) entry which is preliminary data.</text>
</comment>
<dbReference type="CDD" id="cd06170">
    <property type="entry name" value="LuxR_C_like"/>
    <property type="match status" value="1"/>
</dbReference>
<evidence type="ECO:0000313" key="6">
    <source>
        <dbReference type="Proteomes" id="UP000238296"/>
    </source>
</evidence>
<dbReference type="RefSeq" id="WP_242657047.1">
    <property type="nucleotide sequence ID" value="NZ_MLQM01000004.1"/>
</dbReference>
<keyword evidence="2" id="KW-0238">DNA-binding</keyword>
<dbReference type="AlphaFoldDB" id="A0A2S8BDH8"/>
<dbReference type="InterPro" id="IPR016032">
    <property type="entry name" value="Sig_transdc_resp-reg_C-effctor"/>
</dbReference>
<sequence length="377" mass="40780">MQKSAGQASPPMDCAAVSLDDFSRIVSGIYNSALAPDDWTAVLGDIRQTLDAQACGLVVAEGKTRSIKSGSLLPEAQTPYCAYYHQIDYVLEAVEQSPVGLIHRGQSLVALRARSEFDADWLRPHRMDDGLFVRLTDGAAPICFVVAGPRHPEPFVKLIAALVPHLQQALRTETRLGDLQRRCHGLDEAAHALRHGVVIVAHGPRMLYANAAAEQMLCSADGLRTRTGRLEAVLPSADTDLQHAVQAALAPGSTDRRGSSFPCPRRSGSHPYLVDVVPLTAATEPESPRRAMIVIVDPDDQPDPPAAVLRQVYGLTPGEADVALLVLDGHGLKHICDELSLSQATVKTHLQHVFDKTGTHRQAELVRVLLSLRSVCR</sequence>
<dbReference type="GO" id="GO:0003677">
    <property type="term" value="F:DNA binding"/>
    <property type="evidence" value="ECO:0007669"/>
    <property type="project" value="UniProtKB-KW"/>
</dbReference>
<dbReference type="GO" id="GO:0006355">
    <property type="term" value="P:regulation of DNA-templated transcription"/>
    <property type="evidence" value="ECO:0007669"/>
    <property type="project" value="InterPro"/>
</dbReference>
<organism evidence="5 6">
    <name type="scientific">Mycobacterium talmoniae</name>
    <dbReference type="NCBI Taxonomy" id="1858794"/>
    <lineage>
        <taxon>Bacteria</taxon>
        <taxon>Bacillati</taxon>
        <taxon>Actinomycetota</taxon>
        <taxon>Actinomycetes</taxon>
        <taxon>Mycobacteriales</taxon>
        <taxon>Mycobacteriaceae</taxon>
        <taxon>Mycobacterium</taxon>
    </lineage>
</organism>
<name>A0A2S8BDH8_9MYCO</name>